<evidence type="ECO:0000256" key="1">
    <source>
        <dbReference type="SAM" id="MobiDB-lite"/>
    </source>
</evidence>
<evidence type="ECO:0000313" key="4">
    <source>
        <dbReference type="Proteomes" id="UP000264006"/>
    </source>
</evidence>
<organism evidence="3 4">
    <name type="scientific">Euzebya pacifica</name>
    <dbReference type="NCBI Taxonomy" id="1608957"/>
    <lineage>
        <taxon>Bacteria</taxon>
        <taxon>Bacillati</taxon>
        <taxon>Actinomycetota</taxon>
        <taxon>Nitriliruptoria</taxon>
        <taxon>Euzebyales</taxon>
    </lineage>
</organism>
<reference evidence="3 4" key="1">
    <citation type="submission" date="2018-09" db="EMBL/GenBank/DDBJ databases">
        <title>Complete genome sequence of Euzebya sp. DY32-46 isolated from seawater of Pacific Ocean.</title>
        <authorList>
            <person name="Xu L."/>
            <person name="Wu Y.-H."/>
            <person name="Xu X.-W."/>
        </authorList>
    </citation>
    <scope>NUCLEOTIDE SEQUENCE [LARGE SCALE GENOMIC DNA]</scope>
    <source>
        <strain evidence="3 4">DY32-46</strain>
    </source>
</reference>
<gene>
    <name evidence="3" type="ORF">DVS28_a1267</name>
</gene>
<accession>A0A346XUS0</accession>
<evidence type="ECO:0000256" key="2">
    <source>
        <dbReference type="SAM" id="SignalP"/>
    </source>
</evidence>
<feature type="chain" id="PRO_5017013697" evidence="2">
    <location>
        <begin position="20"/>
        <end position="189"/>
    </location>
</feature>
<dbReference type="AlphaFoldDB" id="A0A346XUS0"/>
<feature type="signal peptide" evidence="2">
    <location>
        <begin position="1"/>
        <end position="19"/>
    </location>
</feature>
<proteinExistence type="predicted"/>
<feature type="region of interest" description="Disordered" evidence="1">
    <location>
        <begin position="22"/>
        <end position="41"/>
    </location>
</feature>
<dbReference type="EMBL" id="CP031165">
    <property type="protein sequence ID" value="AXV05967.1"/>
    <property type="molecule type" value="Genomic_DNA"/>
</dbReference>
<sequence>MTPRTLLVAALLVGTCACAAPDQGAQPDPSSPPSTETTQSTACPDREQIEDFLGSDDAVLFGEDEPVINPDAALAVQLDSTNVIRFTITNTGAAPIGVGRAGFLHDCSTGEWSIIVTDPDPDGATAGRIEPAGTAVDIETVNRELPPGEEGGPWFVGPVGDATASRVAAIALVDPESGTSLGYVTAEFN</sequence>
<dbReference type="KEGG" id="euz:DVS28_a1267"/>
<dbReference type="PROSITE" id="PS51257">
    <property type="entry name" value="PROKAR_LIPOPROTEIN"/>
    <property type="match status" value="1"/>
</dbReference>
<name>A0A346XUS0_9ACTN</name>
<evidence type="ECO:0000313" key="3">
    <source>
        <dbReference type="EMBL" id="AXV05967.1"/>
    </source>
</evidence>
<dbReference type="Proteomes" id="UP000264006">
    <property type="component" value="Chromosome"/>
</dbReference>
<keyword evidence="4" id="KW-1185">Reference proteome</keyword>
<protein>
    <submittedName>
        <fullName evidence="3">Uncharacterized protein</fullName>
    </submittedName>
</protein>
<keyword evidence="2" id="KW-0732">Signal</keyword>
<dbReference type="RefSeq" id="WP_114590689.1">
    <property type="nucleotide sequence ID" value="NZ_CP031165.1"/>
</dbReference>